<dbReference type="PANTHER" id="PTHR14239">
    <property type="entry name" value="DUDULIN-RELATED"/>
    <property type="match status" value="1"/>
</dbReference>
<protein>
    <submittedName>
        <fullName evidence="3">NAD(P)-binding domain-containing protein</fullName>
    </submittedName>
</protein>
<gene>
    <name evidence="3" type="ORF">GCM10020260_22610</name>
</gene>
<evidence type="ECO:0000259" key="2">
    <source>
        <dbReference type="Pfam" id="PF03807"/>
    </source>
</evidence>
<dbReference type="Pfam" id="PF03807">
    <property type="entry name" value="F420_oxidored"/>
    <property type="match status" value="1"/>
</dbReference>
<sequence length="215" mass="22424">MSGEQLTVGVLGAGRVGTAVGRQAVRAGHTVKIATSRPAEENRLLTEVVVPGATAADPQDFADADLVIVAVPLNKHRSIDASALQGKVVVDAMNYWVGVDGFLAEFDGTRSTSEVVGELLGDVRLVKTLNHIGYGELEVEAKPAGAEDRRALGVASDDAAAKALVSGFVDSLGFDVVDAGELAAGRAFENGSEIFTGRHTAAQMREVLERDTARV</sequence>
<reference evidence="4" key="1">
    <citation type="journal article" date="2019" name="Int. J. Syst. Evol. Microbiol.">
        <title>The Global Catalogue of Microorganisms (GCM) 10K type strain sequencing project: providing services to taxonomists for standard genome sequencing and annotation.</title>
        <authorList>
            <consortium name="The Broad Institute Genomics Platform"/>
            <consortium name="The Broad Institute Genome Sequencing Center for Infectious Disease"/>
            <person name="Wu L."/>
            <person name="Ma J."/>
        </authorList>
    </citation>
    <scope>NUCLEOTIDE SEQUENCE [LARGE SCALE GENOMIC DNA]</scope>
    <source>
        <strain evidence="4">JCM 11483</strain>
    </source>
</reference>
<evidence type="ECO:0000313" key="3">
    <source>
        <dbReference type="EMBL" id="GAA3286950.1"/>
    </source>
</evidence>
<organism evidence="3 4">
    <name type="scientific">Nesterenkonia halobia</name>
    <dbReference type="NCBI Taxonomy" id="37922"/>
    <lineage>
        <taxon>Bacteria</taxon>
        <taxon>Bacillati</taxon>
        <taxon>Actinomycetota</taxon>
        <taxon>Actinomycetes</taxon>
        <taxon>Micrococcales</taxon>
        <taxon>Micrococcaceae</taxon>
        <taxon>Nesterenkonia</taxon>
    </lineage>
</organism>
<name>A0ABP6RG81_9MICC</name>
<dbReference type="Proteomes" id="UP001501736">
    <property type="component" value="Unassembled WGS sequence"/>
</dbReference>
<comment type="caution">
    <text evidence="3">The sequence shown here is derived from an EMBL/GenBank/DDBJ whole genome shotgun (WGS) entry which is preliminary data.</text>
</comment>
<proteinExistence type="predicted"/>
<evidence type="ECO:0000313" key="4">
    <source>
        <dbReference type="Proteomes" id="UP001501736"/>
    </source>
</evidence>
<dbReference type="Gene3D" id="3.40.50.720">
    <property type="entry name" value="NAD(P)-binding Rossmann-like Domain"/>
    <property type="match status" value="1"/>
</dbReference>
<accession>A0ABP6RG81</accession>
<evidence type="ECO:0000256" key="1">
    <source>
        <dbReference type="ARBA" id="ARBA00023002"/>
    </source>
</evidence>
<dbReference type="RefSeq" id="WP_344721414.1">
    <property type="nucleotide sequence ID" value="NZ_BAAAYG010000010.1"/>
</dbReference>
<keyword evidence="1" id="KW-0560">Oxidoreductase</keyword>
<dbReference type="SUPFAM" id="SSF51735">
    <property type="entry name" value="NAD(P)-binding Rossmann-fold domains"/>
    <property type="match status" value="1"/>
</dbReference>
<dbReference type="InterPro" id="IPR036291">
    <property type="entry name" value="NAD(P)-bd_dom_sf"/>
</dbReference>
<dbReference type="InterPro" id="IPR028939">
    <property type="entry name" value="P5C_Rdtase_cat_N"/>
</dbReference>
<dbReference type="InterPro" id="IPR051267">
    <property type="entry name" value="STEAP_metalloreductase"/>
</dbReference>
<keyword evidence="4" id="KW-1185">Reference proteome</keyword>
<dbReference type="EMBL" id="BAAAYG010000010">
    <property type="protein sequence ID" value="GAA3286950.1"/>
    <property type="molecule type" value="Genomic_DNA"/>
</dbReference>
<feature type="domain" description="Pyrroline-5-carboxylate reductase catalytic N-terminal" evidence="2">
    <location>
        <begin position="7"/>
        <end position="95"/>
    </location>
</feature>